<reference evidence="2" key="1">
    <citation type="submission" date="2021-02" db="EMBL/GenBank/DDBJ databases">
        <authorList>
            <person name="Dougan E. K."/>
            <person name="Rhodes N."/>
            <person name="Thang M."/>
            <person name="Chan C."/>
        </authorList>
    </citation>
    <scope>NUCLEOTIDE SEQUENCE</scope>
</reference>
<dbReference type="PANTHER" id="PTHR18895">
    <property type="entry name" value="HEMK METHYLTRANSFERASE"/>
    <property type="match status" value="1"/>
</dbReference>
<dbReference type="AlphaFoldDB" id="A0A812Q6G7"/>
<keyword evidence="3" id="KW-1185">Reference proteome</keyword>
<dbReference type="OrthoDB" id="406152at2759"/>
<dbReference type="GO" id="GO:0032259">
    <property type="term" value="P:methylation"/>
    <property type="evidence" value="ECO:0007669"/>
    <property type="project" value="InterPro"/>
</dbReference>
<feature type="non-terminal residue" evidence="2">
    <location>
        <position position="260"/>
    </location>
</feature>
<feature type="non-terminal residue" evidence="2">
    <location>
        <position position="1"/>
    </location>
</feature>
<dbReference type="Proteomes" id="UP000649617">
    <property type="component" value="Unassembled WGS sequence"/>
</dbReference>
<evidence type="ECO:0000313" key="3">
    <source>
        <dbReference type="Proteomes" id="UP000649617"/>
    </source>
</evidence>
<protein>
    <submittedName>
        <fullName evidence="2">PrmC protein</fullName>
    </submittedName>
</protein>
<dbReference type="InterPro" id="IPR002052">
    <property type="entry name" value="DNA_methylase_N6_adenine_CS"/>
</dbReference>
<dbReference type="GO" id="GO:0008168">
    <property type="term" value="F:methyltransferase activity"/>
    <property type="evidence" value="ECO:0007669"/>
    <property type="project" value="InterPro"/>
</dbReference>
<proteinExistence type="predicted"/>
<dbReference type="SUPFAM" id="SSF53335">
    <property type="entry name" value="S-adenosyl-L-methionine-dependent methyltransferases"/>
    <property type="match status" value="1"/>
</dbReference>
<accession>A0A812Q6G7</accession>
<dbReference type="PROSITE" id="PS00092">
    <property type="entry name" value="N6_MTASE"/>
    <property type="match status" value="1"/>
</dbReference>
<dbReference type="CDD" id="cd02440">
    <property type="entry name" value="AdoMet_MTases"/>
    <property type="match status" value="1"/>
</dbReference>
<organism evidence="2 3">
    <name type="scientific">Symbiodinium pilosum</name>
    <name type="common">Dinoflagellate</name>
    <dbReference type="NCBI Taxonomy" id="2952"/>
    <lineage>
        <taxon>Eukaryota</taxon>
        <taxon>Sar</taxon>
        <taxon>Alveolata</taxon>
        <taxon>Dinophyceae</taxon>
        <taxon>Suessiales</taxon>
        <taxon>Symbiodiniaceae</taxon>
        <taxon>Symbiodinium</taxon>
    </lineage>
</organism>
<dbReference type="Gene3D" id="3.40.50.150">
    <property type="entry name" value="Vaccinia Virus protein VP39"/>
    <property type="match status" value="1"/>
</dbReference>
<dbReference type="InterPro" id="IPR029063">
    <property type="entry name" value="SAM-dependent_MTases_sf"/>
</dbReference>
<dbReference type="GO" id="GO:0005739">
    <property type="term" value="C:mitochondrion"/>
    <property type="evidence" value="ECO:0007669"/>
    <property type="project" value="TreeGrafter"/>
</dbReference>
<dbReference type="EMBL" id="CAJNIZ010016535">
    <property type="protein sequence ID" value="CAE7386998.1"/>
    <property type="molecule type" value="Genomic_DNA"/>
</dbReference>
<dbReference type="Pfam" id="PF13847">
    <property type="entry name" value="Methyltransf_31"/>
    <property type="match status" value="1"/>
</dbReference>
<evidence type="ECO:0000259" key="1">
    <source>
        <dbReference type="Pfam" id="PF13847"/>
    </source>
</evidence>
<dbReference type="InterPro" id="IPR050320">
    <property type="entry name" value="N5-glutamine_MTase"/>
</dbReference>
<feature type="domain" description="Methyltransferase" evidence="1">
    <location>
        <begin position="104"/>
        <end position="231"/>
    </location>
</feature>
<dbReference type="PANTHER" id="PTHR18895:SF74">
    <property type="entry name" value="MTRF1L RELEASE FACTOR GLUTAMINE METHYLTRANSFERASE"/>
    <property type="match status" value="1"/>
</dbReference>
<dbReference type="GO" id="GO:0003676">
    <property type="term" value="F:nucleic acid binding"/>
    <property type="evidence" value="ECO:0007669"/>
    <property type="project" value="InterPro"/>
</dbReference>
<comment type="caution">
    <text evidence="2">The sequence shown here is derived from an EMBL/GenBank/DDBJ whole genome shotgun (WGS) entry which is preliminary data.</text>
</comment>
<dbReference type="InterPro" id="IPR025714">
    <property type="entry name" value="Methyltranfer_dom"/>
</dbReference>
<name>A0A812Q6G7_SYMPI</name>
<evidence type="ECO:0000313" key="2">
    <source>
        <dbReference type="EMBL" id="CAE7386998.1"/>
    </source>
</evidence>
<sequence>IGNGQLCARAAGLRRTFLAVTGFRFADLDVQLPPPASFMRLLDSDAMALQRRGGAADWSGRTEHCAEEATFDGLTLRVPPGVFVPRRSALPIVEAAAAVSSGAFRVLDCGTGSGCILLALLSRFGEATGVGIDADEKAVAAASSNAELLSLEERCEVQHRKFVDIELMPEEGIEPFDVVVSNPPYLPAKLMKHVGFARELQSQSTAAFAAGEDGLRAYQELALALSKAGVLNDSAHVVMGCQPGKAAWAAEPFVEMSCYE</sequence>
<gene>
    <name evidence="2" type="primary">prmC</name>
    <name evidence="2" type="ORF">SPIL2461_LOCUS9479</name>
</gene>